<evidence type="ECO:0000313" key="4">
    <source>
        <dbReference type="EMBL" id="OGM65240.1"/>
    </source>
</evidence>
<dbReference type="AlphaFoldDB" id="A0A1F8BMR1"/>
<sequence>MKMNEQLRLKYIGYARKSSEDNRERQAASLPDQLYIIEGVRTKQNLSVVDVLQESQSAFKTGRPLFNLMLQRIEKGEANAILTWHPNRLCRNSLDAGQLLYLMDEGKLIEIRTPSRAYRNTPEDKFMLALEFGMSKKDSDDKSIVVSRGLEGKARNGWRPGVAPQGYLNDKATESGLRKIPTDPERMPYVKKIFELFHSGTPAIEIHRIADEEWHFKTRQHKRIGGKPLSLSMIYFILTNPFYCGKFEYPLGSGKWYEGGHEKAVSEEVFNEIQMKLGGRSQYKLKHNDYAFNALMRCGFCNSGIVAEQKWQCICSSCKTKFSLTQKNKDKCTDCGTIIENMNNPKILHYVYYRCGRKKNSACLQRAVRVDNLEEQIDNRLSQVEISPLFMNWAIKQIRKMNEANKDFEEEAVKGIKKAHDSCRIKLNNLLQLKISPTNADSSLLSDEQYKEQKEALESELKAIEKQLGNFDEQMIQSNNDTASAFNFVARARARFALPDIKVKRDIFMGLGLHLTLMDKKVIFDSPKYIGAIARMRKESPVIAERVAPEKEAELRAQFEEKYASIPTVLRSKESHLV</sequence>
<dbReference type="GO" id="GO:0003677">
    <property type="term" value="F:DNA binding"/>
    <property type="evidence" value="ECO:0007669"/>
    <property type="project" value="InterPro"/>
</dbReference>
<evidence type="ECO:0000256" key="1">
    <source>
        <dbReference type="SAM" id="Coils"/>
    </source>
</evidence>
<organism evidence="4 5">
    <name type="scientific">Candidatus Woesebacteria bacterium RIFCSPLOWO2_01_FULL_39_25</name>
    <dbReference type="NCBI Taxonomy" id="1802521"/>
    <lineage>
        <taxon>Bacteria</taxon>
        <taxon>Candidatus Woeseibacteriota</taxon>
    </lineage>
</organism>
<keyword evidence="1" id="KW-0175">Coiled coil</keyword>
<evidence type="ECO:0008006" key="6">
    <source>
        <dbReference type="Google" id="ProtNLM"/>
    </source>
</evidence>
<proteinExistence type="predicted"/>
<dbReference type="GO" id="GO:0000150">
    <property type="term" value="F:DNA strand exchange activity"/>
    <property type="evidence" value="ECO:0007669"/>
    <property type="project" value="InterPro"/>
</dbReference>
<dbReference type="SUPFAM" id="SSF53041">
    <property type="entry name" value="Resolvase-like"/>
    <property type="match status" value="1"/>
</dbReference>
<dbReference type="InterPro" id="IPR050639">
    <property type="entry name" value="SSR_resolvase"/>
</dbReference>
<evidence type="ECO:0000259" key="2">
    <source>
        <dbReference type="PROSITE" id="PS51736"/>
    </source>
</evidence>
<dbReference type="Pfam" id="PF00239">
    <property type="entry name" value="Resolvase"/>
    <property type="match status" value="1"/>
</dbReference>
<dbReference type="STRING" id="1802521.A2893_00595"/>
<dbReference type="Gene3D" id="3.40.50.1390">
    <property type="entry name" value="Resolvase, N-terminal catalytic domain"/>
    <property type="match status" value="1"/>
</dbReference>
<protein>
    <recommendedName>
        <fullName evidence="6">Resolvase/invertase-type recombinase catalytic domain-containing protein</fullName>
    </recommendedName>
</protein>
<name>A0A1F8BMR1_9BACT</name>
<dbReference type="InterPro" id="IPR011109">
    <property type="entry name" value="DNA_bind_recombinase_dom"/>
</dbReference>
<dbReference type="PROSITE" id="PS51736">
    <property type="entry name" value="RECOMBINASES_3"/>
    <property type="match status" value="1"/>
</dbReference>
<dbReference type="CDD" id="cd00338">
    <property type="entry name" value="Ser_Recombinase"/>
    <property type="match status" value="1"/>
</dbReference>
<dbReference type="PANTHER" id="PTHR30461">
    <property type="entry name" value="DNA-INVERTASE FROM LAMBDOID PROPHAGE"/>
    <property type="match status" value="1"/>
</dbReference>
<dbReference type="PANTHER" id="PTHR30461:SF23">
    <property type="entry name" value="DNA RECOMBINASE-RELATED"/>
    <property type="match status" value="1"/>
</dbReference>
<accession>A0A1F8BMR1</accession>
<dbReference type="Pfam" id="PF07508">
    <property type="entry name" value="Recombinase"/>
    <property type="match status" value="1"/>
</dbReference>
<feature type="domain" description="Recombinase" evidence="3">
    <location>
        <begin position="164"/>
        <end position="283"/>
    </location>
</feature>
<feature type="coiled-coil region" evidence="1">
    <location>
        <begin position="447"/>
        <end position="474"/>
    </location>
</feature>
<dbReference type="Proteomes" id="UP000176725">
    <property type="component" value="Unassembled WGS sequence"/>
</dbReference>
<reference evidence="4 5" key="1">
    <citation type="journal article" date="2016" name="Nat. Commun.">
        <title>Thousands of microbial genomes shed light on interconnected biogeochemical processes in an aquifer system.</title>
        <authorList>
            <person name="Anantharaman K."/>
            <person name="Brown C.T."/>
            <person name="Hug L.A."/>
            <person name="Sharon I."/>
            <person name="Castelle C.J."/>
            <person name="Probst A.J."/>
            <person name="Thomas B.C."/>
            <person name="Singh A."/>
            <person name="Wilkins M.J."/>
            <person name="Karaoz U."/>
            <person name="Brodie E.L."/>
            <person name="Williams K.H."/>
            <person name="Hubbard S.S."/>
            <person name="Banfield J.F."/>
        </authorList>
    </citation>
    <scope>NUCLEOTIDE SEQUENCE [LARGE SCALE GENOMIC DNA]</scope>
</reference>
<dbReference type="InterPro" id="IPR038109">
    <property type="entry name" value="DNA_bind_recomb_sf"/>
</dbReference>
<dbReference type="SMART" id="SM00857">
    <property type="entry name" value="Resolvase"/>
    <property type="match status" value="1"/>
</dbReference>
<dbReference type="InterPro" id="IPR006119">
    <property type="entry name" value="Resolv_N"/>
</dbReference>
<gene>
    <name evidence="4" type="ORF">A2893_00595</name>
</gene>
<feature type="domain" description="Resolvase/invertase-type recombinase catalytic" evidence="2">
    <location>
        <begin position="10"/>
        <end position="157"/>
    </location>
</feature>
<evidence type="ECO:0000259" key="3">
    <source>
        <dbReference type="PROSITE" id="PS51737"/>
    </source>
</evidence>
<evidence type="ECO:0000313" key="5">
    <source>
        <dbReference type="Proteomes" id="UP000176725"/>
    </source>
</evidence>
<comment type="caution">
    <text evidence="4">The sequence shown here is derived from an EMBL/GenBank/DDBJ whole genome shotgun (WGS) entry which is preliminary data.</text>
</comment>
<dbReference type="PROSITE" id="PS51737">
    <property type="entry name" value="RECOMBINASE_DNA_BIND"/>
    <property type="match status" value="1"/>
</dbReference>
<dbReference type="InterPro" id="IPR036162">
    <property type="entry name" value="Resolvase-like_N_sf"/>
</dbReference>
<dbReference type="EMBL" id="MGHH01000006">
    <property type="protein sequence ID" value="OGM65240.1"/>
    <property type="molecule type" value="Genomic_DNA"/>
</dbReference>
<dbReference type="Gene3D" id="3.90.1750.20">
    <property type="entry name" value="Putative Large Serine Recombinase, Chain B, Domain 2"/>
    <property type="match status" value="1"/>
</dbReference>